<dbReference type="InterPro" id="IPR051322">
    <property type="entry name" value="AA_ABC_Transporter_Permease"/>
</dbReference>
<dbReference type="GO" id="GO:0048473">
    <property type="term" value="P:D-methionine transmembrane transport"/>
    <property type="evidence" value="ECO:0007669"/>
    <property type="project" value="TreeGrafter"/>
</dbReference>
<gene>
    <name evidence="10" type="ORF">J0J69_08635</name>
    <name evidence="11" type="ORF">J0J70_05355</name>
</gene>
<evidence type="ECO:0000313" key="11">
    <source>
        <dbReference type="EMBL" id="UUF09386.1"/>
    </source>
</evidence>
<keyword evidence="4" id="KW-1003">Cell membrane</keyword>
<evidence type="ECO:0000256" key="5">
    <source>
        <dbReference type="ARBA" id="ARBA00022692"/>
    </source>
</evidence>
<comment type="subcellular location">
    <subcellularLocation>
        <location evidence="1 8">Cell membrane</location>
        <topology evidence="1 8">Multi-pass membrane protein</topology>
    </subcellularLocation>
</comment>
<dbReference type="EMBL" id="CP071249">
    <property type="protein sequence ID" value="UUF05161.1"/>
    <property type="molecule type" value="Genomic_DNA"/>
</dbReference>
<comment type="similarity">
    <text evidence="2">Belongs to the binding-protein-dependent transport system permease family. CysTW subfamily.</text>
</comment>
<evidence type="ECO:0000256" key="1">
    <source>
        <dbReference type="ARBA" id="ARBA00004651"/>
    </source>
</evidence>
<evidence type="ECO:0000256" key="3">
    <source>
        <dbReference type="ARBA" id="ARBA00022448"/>
    </source>
</evidence>
<dbReference type="FunFam" id="1.10.3720.10:FF:000002">
    <property type="entry name" value="D-methionine ABC transporter permease MetI"/>
    <property type="match status" value="1"/>
</dbReference>
<evidence type="ECO:0000259" key="9">
    <source>
        <dbReference type="PROSITE" id="PS50928"/>
    </source>
</evidence>
<keyword evidence="6 8" id="KW-1133">Transmembrane helix</keyword>
<dbReference type="RefSeq" id="WP_055242896.1">
    <property type="nucleotide sequence ID" value="NZ_CP071249.1"/>
</dbReference>
<accession>A0A9Q9FGY2</accession>
<keyword evidence="5 8" id="KW-0812">Transmembrane</keyword>
<keyword evidence="3 8" id="KW-0813">Transport</keyword>
<dbReference type="SUPFAM" id="SSF161098">
    <property type="entry name" value="MetI-like"/>
    <property type="match status" value="1"/>
</dbReference>
<sequence length="222" mass="24220">MFLLLLPNVKWDKMFSATLETLYMTAIAGIFVFILGLIIGLVLFLTAPNQLLENKWINRVLSAFVNIFRSIPFVILIILLLNFTKFLVGTVLGPNAALPALIIGAAPFYGRLVEIALREIDKGVIEASIAMGASLWTIIRKVLIPESLPALVSGITVTTISLVGYTAMAGVIGAGGLGNLAYLDGFQRHRFDVVFVATVIILVIVFVIQFIGDMITKQIDKR</sequence>
<evidence type="ECO:0000256" key="6">
    <source>
        <dbReference type="ARBA" id="ARBA00022989"/>
    </source>
</evidence>
<feature type="transmembrane region" description="Helical" evidence="8">
    <location>
        <begin position="86"/>
        <end position="109"/>
    </location>
</feature>
<evidence type="ECO:0000313" key="12">
    <source>
        <dbReference type="Proteomes" id="UP001058016"/>
    </source>
</evidence>
<dbReference type="Proteomes" id="UP001058016">
    <property type="component" value="Chromosome"/>
</dbReference>
<dbReference type="Gene3D" id="1.10.3720.10">
    <property type="entry name" value="MetI-like"/>
    <property type="match status" value="1"/>
</dbReference>
<evidence type="ECO:0000313" key="13">
    <source>
        <dbReference type="Proteomes" id="UP001058072"/>
    </source>
</evidence>
<dbReference type="PANTHER" id="PTHR30450">
    <property type="entry name" value="ABC TRANSPORTER PERMEASE"/>
    <property type="match status" value="1"/>
</dbReference>
<feature type="transmembrane region" description="Helical" evidence="8">
    <location>
        <begin position="193"/>
        <end position="212"/>
    </location>
</feature>
<proteinExistence type="inferred from homology"/>
<feature type="transmembrane region" description="Helical" evidence="8">
    <location>
        <begin position="150"/>
        <end position="173"/>
    </location>
</feature>
<dbReference type="GO" id="GO:0005886">
    <property type="term" value="C:plasma membrane"/>
    <property type="evidence" value="ECO:0007669"/>
    <property type="project" value="UniProtKB-SubCell"/>
</dbReference>
<dbReference type="InterPro" id="IPR035906">
    <property type="entry name" value="MetI-like_sf"/>
</dbReference>
<evidence type="ECO:0000313" key="10">
    <source>
        <dbReference type="EMBL" id="UUF05161.1"/>
    </source>
</evidence>
<organism evidence="11 13">
    <name type="scientific">Turicibacter bilis</name>
    <dbReference type="NCBI Taxonomy" id="2735723"/>
    <lineage>
        <taxon>Bacteria</taxon>
        <taxon>Bacillati</taxon>
        <taxon>Bacillota</taxon>
        <taxon>Erysipelotrichia</taxon>
        <taxon>Erysipelotrichales</taxon>
        <taxon>Turicibacteraceae</taxon>
        <taxon>Turicibacter</taxon>
    </lineage>
</organism>
<reference evidence="11 12" key="1">
    <citation type="submission" date="2021-03" db="EMBL/GenBank/DDBJ databases">
        <title>Comparative Genomics and Metabolomics in the genus Turicibacter.</title>
        <authorList>
            <person name="Maki J."/>
            <person name="Looft T."/>
        </authorList>
    </citation>
    <scope>NUCLEOTIDE SEQUENCE</scope>
    <source>
        <strain evidence="11">ISU324</strain>
        <strain evidence="10 12">MMM721</strain>
    </source>
</reference>
<dbReference type="PROSITE" id="PS50928">
    <property type="entry name" value="ABC_TM1"/>
    <property type="match status" value="1"/>
</dbReference>
<evidence type="ECO:0000256" key="8">
    <source>
        <dbReference type="RuleBase" id="RU363032"/>
    </source>
</evidence>
<evidence type="ECO:0000256" key="7">
    <source>
        <dbReference type="ARBA" id="ARBA00023136"/>
    </source>
</evidence>
<dbReference type="Pfam" id="PF00528">
    <property type="entry name" value="BPD_transp_1"/>
    <property type="match status" value="1"/>
</dbReference>
<dbReference type="InterPro" id="IPR000515">
    <property type="entry name" value="MetI-like"/>
</dbReference>
<evidence type="ECO:0000256" key="2">
    <source>
        <dbReference type="ARBA" id="ARBA00007069"/>
    </source>
</evidence>
<dbReference type="AlphaFoldDB" id="A0A9Q9FGY2"/>
<evidence type="ECO:0000256" key="4">
    <source>
        <dbReference type="ARBA" id="ARBA00022475"/>
    </source>
</evidence>
<keyword evidence="7 8" id="KW-0472">Membrane</keyword>
<protein>
    <submittedName>
        <fullName evidence="11">ABC transporter permease</fullName>
    </submittedName>
</protein>
<feature type="transmembrane region" description="Helical" evidence="8">
    <location>
        <begin position="22"/>
        <end position="44"/>
    </location>
</feature>
<keyword evidence="12" id="KW-1185">Reference proteome</keyword>
<dbReference type="EMBL" id="CP071250">
    <property type="protein sequence ID" value="UUF09386.1"/>
    <property type="molecule type" value="Genomic_DNA"/>
</dbReference>
<dbReference type="NCBIfam" id="NF008049">
    <property type="entry name" value="PRK10782.1"/>
    <property type="match status" value="1"/>
</dbReference>
<dbReference type="Proteomes" id="UP001058072">
    <property type="component" value="Chromosome"/>
</dbReference>
<feature type="transmembrane region" description="Helical" evidence="8">
    <location>
        <begin position="56"/>
        <end position="80"/>
    </location>
</feature>
<feature type="domain" description="ABC transmembrane type-1" evidence="9">
    <location>
        <begin position="18"/>
        <end position="212"/>
    </location>
</feature>
<dbReference type="CDD" id="cd06261">
    <property type="entry name" value="TM_PBP2"/>
    <property type="match status" value="1"/>
</dbReference>
<dbReference type="PANTHER" id="PTHR30450:SF1">
    <property type="entry name" value="D-METHIONINE TRANSPORT SYSTEM PERMEASE PROTEIN METI-RELATED"/>
    <property type="match status" value="1"/>
</dbReference>
<name>A0A9Q9FGY2_9FIRM</name>